<name>A0A8S5T8L5_9CAUD</name>
<evidence type="ECO:0000313" key="2">
    <source>
        <dbReference type="EMBL" id="DAF59582.1"/>
    </source>
</evidence>
<proteinExistence type="predicted"/>
<organism evidence="2">
    <name type="scientific">Siphoviridae sp. ctmIh35</name>
    <dbReference type="NCBI Taxonomy" id="2827932"/>
    <lineage>
        <taxon>Viruses</taxon>
        <taxon>Duplodnaviria</taxon>
        <taxon>Heunggongvirae</taxon>
        <taxon>Uroviricota</taxon>
        <taxon>Caudoviricetes</taxon>
    </lineage>
</organism>
<feature type="domain" description="DUF551" evidence="1">
    <location>
        <begin position="41"/>
        <end position="100"/>
    </location>
</feature>
<dbReference type="EMBL" id="BK032772">
    <property type="protein sequence ID" value="DAF59582.1"/>
    <property type="molecule type" value="Genomic_DNA"/>
</dbReference>
<protein>
    <recommendedName>
        <fullName evidence="1">DUF551 domain-containing protein</fullName>
    </recommendedName>
</protein>
<dbReference type="InterPro" id="IPR007539">
    <property type="entry name" value="DUF551"/>
</dbReference>
<reference evidence="2" key="1">
    <citation type="journal article" date="2021" name="Proc. Natl. Acad. Sci. U.S.A.">
        <title>A Catalog of Tens of Thousands of Viruses from Human Metagenomes Reveals Hidden Associations with Chronic Diseases.</title>
        <authorList>
            <person name="Tisza M.J."/>
            <person name="Buck C.B."/>
        </authorList>
    </citation>
    <scope>NUCLEOTIDE SEQUENCE</scope>
    <source>
        <strain evidence="2">CtmIh35</strain>
    </source>
</reference>
<sequence>MTIDEAKKNLVAYVYFAAEDIPSAVAQALDTVVKAVERTRWIPFSEKIPEKYGDYLCCNEYGEYIIGYPEESELAPGRYAVETDECIMYDCVAWMPLPEPYHITNPGKKESEDE</sequence>
<dbReference type="Pfam" id="PF04448">
    <property type="entry name" value="DUF551"/>
    <property type="match status" value="1"/>
</dbReference>
<accession>A0A8S5T8L5</accession>
<evidence type="ECO:0000259" key="1">
    <source>
        <dbReference type="Pfam" id="PF04448"/>
    </source>
</evidence>